<dbReference type="EMBL" id="FNXB01000017">
    <property type="protein sequence ID" value="SEH97753.1"/>
    <property type="molecule type" value="Genomic_DNA"/>
</dbReference>
<reference evidence="4 6" key="2">
    <citation type="submission" date="2016-10" db="EMBL/GenBank/DDBJ databases">
        <authorList>
            <person name="Varghese N."/>
            <person name="Submissions S."/>
        </authorList>
    </citation>
    <scope>NUCLEOTIDE SEQUENCE [LARGE SCALE GENOMIC DNA]</scope>
    <source>
        <strain evidence="4 6">CGMCC 1.7071</strain>
    </source>
</reference>
<evidence type="ECO:0000256" key="1">
    <source>
        <dbReference type="SAM" id="SignalP"/>
    </source>
</evidence>
<name>A0A1H8PL38_9HYPH</name>
<keyword evidence="6" id="KW-1185">Reference proteome</keyword>
<reference evidence="5" key="3">
    <citation type="submission" date="2016-10" db="EMBL/GenBank/DDBJ databases">
        <authorList>
            <person name="Wibberg D."/>
        </authorList>
    </citation>
    <scope>NUCLEOTIDE SEQUENCE [LARGE SCALE GENOMIC DNA]</scope>
</reference>
<evidence type="ECO:0000313" key="5">
    <source>
        <dbReference type="Proteomes" id="UP000183063"/>
    </source>
</evidence>
<dbReference type="GO" id="GO:0006260">
    <property type="term" value="P:DNA replication"/>
    <property type="evidence" value="ECO:0007669"/>
    <property type="project" value="InterPro"/>
</dbReference>
<feature type="signal peptide" evidence="1">
    <location>
        <begin position="1"/>
        <end position="22"/>
    </location>
</feature>
<feature type="chain" id="PRO_5030029705" evidence="1">
    <location>
        <begin position="23"/>
        <end position="86"/>
    </location>
</feature>
<gene>
    <name evidence="3" type="primary">dnaE2_2</name>
    <name evidence="3" type="ORF">RTCCBAU85039_3445</name>
    <name evidence="4" type="ORF">SAMN05216228_10176</name>
</gene>
<reference evidence="3" key="1">
    <citation type="submission" date="2016-10" db="EMBL/GenBank/DDBJ databases">
        <authorList>
            <person name="de Groot N.N."/>
        </authorList>
    </citation>
    <scope>NUCLEOTIDE SEQUENCE [LARGE SCALE GENOMIC DNA]</scope>
    <source>
        <strain evidence="3">CCBAU85039</strain>
    </source>
</reference>
<evidence type="ECO:0000313" key="3">
    <source>
        <dbReference type="EMBL" id="SEH97753.1"/>
    </source>
</evidence>
<dbReference type="Proteomes" id="UP000198939">
    <property type="component" value="Unassembled WGS sequence"/>
</dbReference>
<evidence type="ECO:0000259" key="2">
    <source>
        <dbReference type="Pfam" id="PF07733"/>
    </source>
</evidence>
<accession>A0A1H8PL38</accession>
<evidence type="ECO:0000313" key="4">
    <source>
        <dbReference type="EMBL" id="SEO42253.1"/>
    </source>
</evidence>
<proteinExistence type="predicted"/>
<keyword evidence="3" id="KW-0808">Transferase</keyword>
<dbReference type="STRING" id="501024.RTCCBAU85039_3445"/>
<keyword evidence="3" id="KW-0548">Nucleotidyltransferase</keyword>
<organism evidence="3 5">
    <name type="scientific">Rhizobium tibeticum</name>
    <dbReference type="NCBI Taxonomy" id="501024"/>
    <lineage>
        <taxon>Bacteria</taxon>
        <taxon>Pseudomonadati</taxon>
        <taxon>Pseudomonadota</taxon>
        <taxon>Alphaproteobacteria</taxon>
        <taxon>Hyphomicrobiales</taxon>
        <taxon>Rhizobiaceae</taxon>
        <taxon>Rhizobium/Agrobacterium group</taxon>
        <taxon>Rhizobium</taxon>
    </lineage>
</organism>
<dbReference type="OrthoDB" id="9803237at2"/>
<sequence>MLRHFFVQMFVIAIVLGSAANAAVSYSPGITNDLLFERFVWQERDEAPGIDVDCEHEAPRGRDPMIHKPYTHQKAAFSVEGDGFGG</sequence>
<dbReference type="GO" id="GO:0008408">
    <property type="term" value="F:3'-5' exonuclease activity"/>
    <property type="evidence" value="ECO:0007669"/>
    <property type="project" value="InterPro"/>
</dbReference>
<feature type="domain" description="Bacterial DNA polymerase III alpha subunit NTPase" evidence="2">
    <location>
        <begin position="17"/>
        <end position="66"/>
    </location>
</feature>
<dbReference type="Pfam" id="PF07733">
    <property type="entry name" value="DNA_pol3_alpha"/>
    <property type="match status" value="1"/>
</dbReference>
<protein>
    <submittedName>
        <fullName evidence="4">DNA polymerase III alpha subunit</fullName>
    </submittedName>
    <submittedName>
        <fullName evidence="3">Error-prone DNA polymerase</fullName>
        <ecNumber evidence="3">2.7.7.7</ecNumber>
    </submittedName>
</protein>
<evidence type="ECO:0000313" key="6">
    <source>
        <dbReference type="Proteomes" id="UP000198939"/>
    </source>
</evidence>
<keyword evidence="1" id="KW-0732">Signal</keyword>
<dbReference type="EC" id="2.7.7.7" evidence="3"/>
<dbReference type="EMBL" id="FOCV01000017">
    <property type="protein sequence ID" value="SEO42253.1"/>
    <property type="molecule type" value="Genomic_DNA"/>
</dbReference>
<dbReference type="AlphaFoldDB" id="A0A1H8PL38"/>
<dbReference type="InterPro" id="IPR011708">
    <property type="entry name" value="DNA_pol3_alpha_NTPase_dom"/>
</dbReference>
<dbReference type="Proteomes" id="UP000183063">
    <property type="component" value="Unassembled WGS sequence"/>
</dbReference>
<dbReference type="GO" id="GO:0003887">
    <property type="term" value="F:DNA-directed DNA polymerase activity"/>
    <property type="evidence" value="ECO:0007669"/>
    <property type="project" value="UniProtKB-EC"/>
</dbReference>